<evidence type="ECO:0000313" key="3">
    <source>
        <dbReference type="EMBL" id="KMZ80497.1"/>
    </source>
</evidence>
<sequence>MLHVKGRPRGGVPPLRRHYTNNSRGIPKEYVYTKYRISLPLISNVQYDDMYLSRPSRDDLYAFTKKVPIFLRYLKLITSMENRNDDFLQFAKRCESGLTTEKDVYLTKEELLDVMFLNGYSKKEINALDLAFTNKYKFHYPEIAALFKLEEEEVYKYCLKKRSENPEELIHLKCLKPQNLLSSYGLIFVFLYFGLNNVVLSNAWFLSKTIPFFSVFYMLGSHFYRDIWSFLNKGKKLMAEQNEQNQLAAEEILYKQLKLYSKDTECSANLANFKTYSGQLISMYRRAYIQEERKKIHHQLEKKLNEMHNAEVKYKQSLQQIVVNEMVNMMYQKVQSDPQFYSSILNDSINNIRGITQEDTLIKHVKKELSFVKQLDKQNPLVKNVLAQYELKKGGYVNQFVVHKEEANKVRAIISKCGLDLNKLNQEERNQLLQLYVAINNRFGFYTNEEELPLVVPRDEHSGRAADSLNRAVAEANRQARERHLQAFMRAFQ</sequence>
<dbReference type="OrthoDB" id="754047at2759"/>
<organism evidence="3 4">
    <name type="scientific">Plasmodium vivax India VII</name>
    <dbReference type="NCBI Taxonomy" id="1077284"/>
    <lineage>
        <taxon>Eukaryota</taxon>
        <taxon>Sar</taxon>
        <taxon>Alveolata</taxon>
        <taxon>Apicomplexa</taxon>
        <taxon>Aconoidasida</taxon>
        <taxon>Haemosporida</taxon>
        <taxon>Plasmodiidae</taxon>
        <taxon>Plasmodium</taxon>
        <taxon>Plasmodium (Plasmodium)</taxon>
    </lineage>
</organism>
<feature type="transmembrane region" description="Helical" evidence="2">
    <location>
        <begin position="181"/>
        <end position="204"/>
    </location>
</feature>
<keyword evidence="2" id="KW-1133">Transmembrane helix</keyword>
<evidence type="ECO:0000256" key="1">
    <source>
        <dbReference type="SAM" id="MobiDB-lite"/>
    </source>
</evidence>
<keyword evidence="2" id="KW-0472">Membrane</keyword>
<protein>
    <submittedName>
        <fullName evidence="3">Uncharacterized protein</fullName>
    </submittedName>
</protein>
<keyword evidence="2" id="KW-0812">Transmembrane</keyword>
<gene>
    <name evidence="3" type="ORF">PVIIG_03749</name>
</gene>
<accession>A0A0J9SEV4</accession>
<dbReference type="EMBL" id="KQ234279">
    <property type="protein sequence ID" value="KMZ80497.1"/>
    <property type="molecule type" value="Genomic_DNA"/>
</dbReference>
<reference evidence="3 4" key="1">
    <citation type="submission" date="2011-08" db="EMBL/GenBank/DDBJ databases">
        <title>The Genome Sequence of Plasmodium vivax India VII.</title>
        <authorList>
            <consortium name="The Broad Institute Genome Sequencing Platform"/>
            <consortium name="The Broad Institute Genome Sequencing Center for Infectious Disease"/>
            <person name="Neafsey D."/>
            <person name="Carlton J."/>
            <person name="Barnwell J."/>
            <person name="Collins W."/>
            <person name="Escalante A."/>
            <person name="Mullikin J."/>
            <person name="Saul A."/>
            <person name="Guigo R."/>
            <person name="Camara F."/>
            <person name="Young S.K."/>
            <person name="Zeng Q."/>
            <person name="Gargeya S."/>
            <person name="Fitzgerald M."/>
            <person name="Haas B."/>
            <person name="Abouelleil A."/>
            <person name="Alvarado L."/>
            <person name="Arachchi H.M."/>
            <person name="Berlin A."/>
            <person name="Brown A."/>
            <person name="Chapman S.B."/>
            <person name="Chen Z."/>
            <person name="Dunbar C."/>
            <person name="Freedman E."/>
            <person name="Gearin G."/>
            <person name="Gellesch M."/>
            <person name="Goldberg J."/>
            <person name="Griggs A."/>
            <person name="Gujja S."/>
            <person name="Heiman D."/>
            <person name="Howarth C."/>
            <person name="Larson L."/>
            <person name="Lui A."/>
            <person name="MacDonald P.J.P."/>
            <person name="Montmayeur A."/>
            <person name="Murphy C."/>
            <person name="Neiman D."/>
            <person name="Pearson M."/>
            <person name="Priest M."/>
            <person name="Roberts A."/>
            <person name="Saif S."/>
            <person name="Shea T."/>
            <person name="Shenoy N."/>
            <person name="Sisk P."/>
            <person name="Stolte C."/>
            <person name="Sykes S."/>
            <person name="Wortman J."/>
            <person name="Nusbaum C."/>
            <person name="Birren B."/>
        </authorList>
    </citation>
    <scope>NUCLEOTIDE SEQUENCE [LARGE SCALE GENOMIC DNA]</scope>
    <source>
        <strain evidence="3 4">India VII</strain>
    </source>
</reference>
<proteinExistence type="predicted"/>
<dbReference type="AlphaFoldDB" id="A0A0J9SEV4"/>
<name>A0A0J9SEV4_PLAVI</name>
<evidence type="ECO:0000256" key="2">
    <source>
        <dbReference type="SAM" id="Phobius"/>
    </source>
</evidence>
<evidence type="ECO:0000313" key="4">
    <source>
        <dbReference type="Proteomes" id="UP000053562"/>
    </source>
</evidence>
<feature type="region of interest" description="Disordered" evidence="1">
    <location>
        <begin position="1"/>
        <end position="20"/>
    </location>
</feature>
<dbReference type="Proteomes" id="UP000053562">
    <property type="component" value="Unassembled WGS sequence"/>
</dbReference>